<keyword evidence="1" id="KW-0805">Transcription regulation</keyword>
<feature type="domain" description="Myb-like" evidence="4">
    <location>
        <begin position="68"/>
        <end position="119"/>
    </location>
</feature>
<dbReference type="InterPro" id="IPR009057">
    <property type="entry name" value="Homeodomain-like_sf"/>
</dbReference>
<dbReference type="PANTHER" id="PTHR31314:SF84">
    <property type="entry name" value="HOMEODOMAIN-LIKE SUPERFAMILY PROTEIN-RELATED"/>
    <property type="match status" value="1"/>
</dbReference>
<dbReference type="Gene3D" id="1.10.10.60">
    <property type="entry name" value="Homeodomain-like"/>
    <property type="match status" value="1"/>
</dbReference>
<dbReference type="AlphaFoldDB" id="A0A2G5CBX4"/>
<dbReference type="PANTHER" id="PTHR31314">
    <property type="entry name" value="MYB FAMILY TRANSCRIPTION FACTOR PHL7-LIKE"/>
    <property type="match status" value="1"/>
</dbReference>
<dbReference type="GO" id="GO:0003677">
    <property type="term" value="F:DNA binding"/>
    <property type="evidence" value="ECO:0007669"/>
    <property type="project" value="InterPro"/>
</dbReference>
<evidence type="ECO:0000256" key="3">
    <source>
        <dbReference type="ARBA" id="ARBA00023242"/>
    </source>
</evidence>
<protein>
    <recommendedName>
        <fullName evidence="4">Myb-like domain-containing protein</fullName>
    </recommendedName>
</protein>
<name>A0A2G5CBX4_AQUCA</name>
<dbReference type="SUPFAM" id="SSF46689">
    <property type="entry name" value="Homeodomain-like"/>
    <property type="match status" value="1"/>
</dbReference>
<evidence type="ECO:0000313" key="6">
    <source>
        <dbReference type="Proteomes" id="UP000230069"/>
    </source>
</evidence>
<dbReference type="EMBL" id="KZ305083">
    <property type="protein sequence ID" value="PIA28782.1"/>
    <property type="molecule type" value="Genomic_DNA"/>
</dbReference>
<reference evidence="5 6" key="1">
    <citation type="submission" date="2017-09" db="EMBL/GenBank/DDBJ databases">
        <title>WGS assembly of Aquilegia coerulea Goldsmith.</title>
        <authorList>
            <person name="Hodges S."/>
            <person name="Kramer E."/>
            <person name="Nordborg M."/>
            <person name="Tomkins J."/>
            <person name="Borevitz J."/>
            <person name="Derieg N."/>
            <person name="Yan J."/>
            <person name="Mihaltcheva S."/>
            <person name="Hayes R.D."/>
            <person name="Rokhsar D."/>
        </authorList>
    </citation>
    <scope>NUCLEOTIDE SEQUENCE [LARGE SCALE GENOMIC DNA]</scope>
    <source>
        <strain evidence="6">cv. Goldsmith</strain>
    </source>
</reference>
<keyword evidence="3" id="KW-0539">Nucleus</keyword>
<evidence type="ECO:0000256" key="2">
    <source>
        <dbReference type="ARBA" id="ARBA00023163"/>
    </source>
</evidence>
<sequence>MEEICELSLSFTKPQSTPFASSSFLDLQLSLPDPTNTELNLQRLDGIVPENSFLPGSVRSYYRSKAPRLRWTPVLHDHFLHAIRLLGGEERATPKQIWQTMDIDGLTISHVKSHLQMYRSMKHEKMIQDEARAERRLASMSNYTSNPHPTYSPLHDHSKKIKIAGNNNDAHSDLHLGQNHPGIVRAPEGQDKQGAGKEKNVLYNTQKDLCRSCPPPDRVIVIDDDDDDQPNTFVNASSKLYRSEDLPKSAADEDIDDMLSLSLFSKGFKALKPMNKLTEDGKKLSLGI</sequence>
<evidence type="ECO:0000256" key="1">
    <source>
        <dbReference type="ARBA" id="ARBA00023015"/>
    </source>
</evidence>
<organism evidence="5 6">
    <name type="scientific">Aquilegia coerulea</name>
    <name type="common">Rocky mountain columbine</name>
    <dbReference type="NCBI Taxonomy" id="218851"/>
    <lineage>
        <taxon>Eukaryota</taxon>
        <taxon>Viridiplantae</taxon>
        <taxon>Streptophyta</taxon>
        <taxon>Embryophyta</taxon>
        <taxon>Tracheophyta</taxon>
        <taxon>Spermatophyta</taxon>
        <taxon>Magnoliopsida</taxon>
        <taxon>Ranunculales</taxon>
        <taxon>Ranunculaceae</taxon>
        <taxon>Thalictroideae</taxon>
        <taxon>Aquilegia</taxon>
    </lineage>
</organism>
<dbReference type="InterPro" id="IPR001005">
    <property type="entry name" value="SANT/Myb"/>
</dbReference>
<dbReference type="InParanoid" id="A0A2G5CBX4"/>
<keyword evidence="6" id="KW-1185">Reference proteome</keyword>
<dbReference type="InterPro" id="IPR046955">
    <property type="entry name" value="PHR1-like"/>
</dbReference>
<evidence type="ECO:0000313" key="5">
    <source>
        <dbReference type="EMBL" id="PIA28782.1"/>
    </source>
</evidence>
<dbReference type="InterPro" id="IPR006447">
    <property type="entry name" value="Myb_dom_plants"/>
</dbReference>
<dbReference type="FunFam" id="1.10.10.60:FF:000002">
    <property type="entry name" value="Myb family transcription factor"/>
    <property type="match status" value="1"/>
</dbReference>
<proteinExistence type="predicted"/>
<dbReference type="Proteomes" id="UP000230069">
    <property type="component" value="Unassembled WGS sequence"/>
</dbReference>
<evidence type="ECO:0000259" key="4">
    <source>
        <dbReference type="Pfam" id="PF00249"/>
    </source>
</evidence>
<dbReference type="GO" id="GO:0003700">
    <property type="term" value="F:DNA-binding transcription factor activity"/>
    <property type="evidence" value="ECO:0007669"/>
    <property type="project" value="InterPro"/>
</dbReference>
<dbReference type="Pfam" id="PF00249">
    <property type="entry name" value="Myb_DNA-binding"/>
    <property type="match status" value="1"/>
</dbReference>
<keyword evidence="2" id="KW-0804">Transcription</keyword>
<dbReference type="STRING" id="218851.A0A2G5CBX4"/>
<dbReference type="NCBIfam" id="TIGR01557">
    <property type="entry name" value="myb_SHAQKYF"/>
    <property type="match status" value="1"/>
</dbReference>
<accession>A0A2G5CBX4</accession>
<dbReference type="OrthoDB" id="551907at2759"/>
<gene>
    <name evidence="5" type="ORF">AQUCO_06600001v1</name>
</gene>